<protein>
    <recommendedName>
        <fullName evidence="3">NHL repeat-containing protein</fullName>
    </recommendedName>
</protein>
<dbReference type="PANTHER" id="PTHR24104:SF25">
    <property type="entry name" value="PROTEIN LIN-41"/>
    <property type="match status" value="1"/>
</dbReference>
<dbReference type="SUPFAM" id="SSF63829">
    <property type="entry name" value="Calcium-dependent phosphotriesterase"/>
    <property type="match status" value="1"/>
</dbReference>
<keyword evidence="2" id="KW-1185">Reference proteome</keyword>
<evidence type="ECO:0008006" key="3">
    <source>
        <dbReference type="Google" id="ProtNLM"/>
    </source>
</evidence>
<dbReference type="Proteomes" id="UP000198356">
    <property type="component" value="Unassembled WGS sequence"/>
</dbReference>
<dbReference type="InterPro" id="IPR050952">
    <property type="entry name" value="TRIM-NHL_E3_ligases"/>
</dbReference>
<accession>A0A239ENH2</accession>
<sequence>MGELYMTVRASWKQSCSVAILLMFSCCALLLTGCGIGATPAAMEPTAIGPLMGNVHGGQQPVSGANVQLYAAGTSGYGSAARPLVNCAGAPDSNRVHTAPCAGVSTDAAGSFTITGDYTCPPGAYVYIVAKGGVPGGSNVNSALALMTGLGACSSLTSSTFISINEVTTVATVFALQQFMVATYGTAGAESIGTSSTNLTGLQNAFASIPLLVNTSTGQAPASSAVKGTVNTTAVTVNVINENAKLNTLADILAYCVNSNDTSSISSACVNLFAAVQPAGQANAPADTIQATLDLALNPGNVGTSSSGPAQYLSADLPFLPNLGSSLPNDWTLGVSYYSPTATKYPSGTGTSSGFLLNGYGLTVDANGNVWVLNAASVSELGPGGVPLAQIFNGSLSAARGIAFDTSGNLYVTNSGSAGAGAIMKYAGGAITSYTAPSGYTGLYGIAADGLDNVFSVSGTGISALLELPANSSSGAILSVVQPVGAAAYTLAVDPAYNVWVTSTTAVDATEALATCTGTPVSSCSYPSTALTYTGGPSGMFRPFGIGFDSAGIPWIANSVVGTSGNYLTQLTPGVTSAGMATAVGAGGLNNPQYLAVDGANHIWAPNNGVTANTGSSVSEFDDTGAAISSNGYVHNFSGPRGIAIDASGNVWVSDLAGGQNSTGSSVVVTEVIGAAAPAVTPLALAVKNHAFGVRP</sequence>
<dbReference type="AlphaFoldDB" id="A0A239ENH2"/>
<dbReference type="Gene3D" id="2.130.10.10">
    <property type="entry name" value="YVTN repeat-like/Quinoprotein amine dehydrogenase"/>
    <property type="match status" value="1"/>
</dbReference>
<dbReference type="PANTHER" id="PTHR24104">
    <property type="entry name" value="E3 UBIQUITIN-PROTEIN LIGASE NHLRC1-RELATED"/>
    <property type="match status" value="1"/>
</dbReference>
<gene>
    <name evidence="1" type="ORF">SAMN05421770_1011081</name>
</gene>
<name>A0A239ENH2_9BACT</name>
<evidence type="ECO:0000313" key="1">
    <source>
        <dbReference type="EMBL" id="SNS46300.1"/>
    </source>
</evidence>
<dbReference type="Gene3D" id="2.120.10.30">
    <property type="entry name" value="TolB, C-terminal domain"/>
    <property type="match status" value="1"/>
</dbReference>
<dbReference type="InterPro" id="IPR011042">
    <property type="entry name" value="6-blade_b-propeller_TolB-like"/>
</dbReference>
<proteinExistence type="predicted"/>
<dbReference type="InterPro" id="IPR015943">
    <property type="entry name" value="WD40/YVTN_repeat-like_dom_sf"/>
</dbReference>
<reference evidence="1 2" key="1">
    <citation type="submission" date="2017-06" db="EMBL/GenBank/DDBJ databases">
        <authorList>
            <person name="Kim H.J."/>
            <person name="Triplett B.A."/>
        </authorList>
    </citation>
    <scope>NUCLEOTIDE SEQUENCE [LARGE SCALE GENOMIC DNA]</scope>
    <source>
        <strain evidence="1 2">DSM 18704</strain>
    </source>
</reference>
<dbReference type="GO" id="GO:0008270">
    <property type="term" value="F:zinc ion binding"/>
    <property type="evidence" value="ECO:0007669"/>
    <property type="project" value="UniProtKB-KW"/>
</dbReference>
<dbReference type="EMBL" id="FZOU01000001">
    <property type="protein sequence ID" value="SNS46300.1"/>
    <property type="molecule type" value="Genomic_DNA"/>
</dbReference>
<organism evidence="1 2">
    <name type="scientific">Granulicella rosea</name>
    <dbReference type="NCBI Taxonomy" id="474952"/>
    <lineage>
        <taxon>Bacteria</taxon>
        <taxon>Pseudomonadati</taxon>
        <taxon>Acidobacteriota</taxon>
        <taxon>Terriglobia</taxon>
        <taxon>Terriglobales</taxon>
        <taxon>Acidobacteriaceae</taxon>
        <taxon>Granulicella</taxon>
    </lineage>
</organism>
<evidence type="ECO:0000313" key="2">
    <source>
        <dbReference type="Proteomes" id="UP000198356"/>
    </source>
</evidence>